<keyword evidence="3 7" id="KW-0812">Transmembrane</keyword>
<keyword evidence="2" id="KW-1003">Cell membrane</keyword>
<dbReference type="EMBL" id="WWHY01000001">
    <property type="protein sequence ID" value="MYR33673.1"/>
    <property type="molecule type" value="Genomic_DNA"/>
</dbReference>
<proteinExistence type="predicted"/>
<evidence type="ECO:0000256" key="1">
    <source>
        <dbReference type="ARBA" id="ARBA00004651"/>
    </source>
</evidence>
<dbReference type="GO" id="GO:0005886">
    <property type="term" value="C:plasma membrane"/>
    <property type="evidence" value="ECO:0007669"/>
    <property type="project" value="UniProtKB-SubCell"/>
</dbReference>
<comment type="caution">
    <text evidence="9">The sequence shown here is derived from an EMBL/GenBank/DDBJ whole genome shotgun (WGS) entry which is preliminary data.</text>
</comment>
<dbReference type="PANTHER" id="PTHR36115">
    <property type="entry name" value="PROLINE-RICH ANTIGEN HOMOLOG-RELATED"/>
    <property type="match status" value="1"/>
</dbReference>
<evidence type="ECO:0000256" key="4">
    <source>
        <dbReference type="ARBA" id="ARBA00022989"/>
    </source>
</evidence>
<feature type="transmembrane region" description="Helical" evidence="7">
    <location>
        <begin position="77"/>
        <end position="98"/>
    </location>
</feature>
<feature type="transmembrane region" description="Helical" evidence="7">
    <location>
        <begin position="43"/>
        <end position="65"/>
    </location>
</feature>
<dbReference type="InterPro" id="IPR010432">
    <property type="entry name" value="RDD"/>
</dbReference>
<protein>
    <submittedName>
        <fullName evidence="9">RDD family protein</fullName>
    </submittedName>
</protein>
<evidence type="ECO:0000256" key="3">
    <source>
        <dbReference type="ARBA" id="ARBA00022692"/>
    </source>
</evidence>
<feature type="domain" description="RDD" evidence="8">
    <location>
        <begin position="30"/>
        <end position="171"/>
    </location>
</feature>
<evidence type="ECO:0000313" key="9">
    <source>
        <dbReference type="EMBL" id="MYR33673.1"/>
    </source>
</evidence>
<feature type="region of interest" description="Disordered" evidence="6">
    <location>
        <begin position="1"/>
        <end position="26"/>
    </location>
</feature>
<evidence type="ECO:0000256" key="6">
    <source>
        <dbReference type="SAM" id="MobiDB-lite"/>
    </source>
</evidence>
<dbReference type="RefSeq" id="WP_161111252.1">
    <property type="nucleotide sequence ID" value="NZ_JBHYPC010000012.1"/>
</dbReference>
<gene>
    <name evidence="9" type="ORF">GTW20_15740</name>
</gene>
<evidence type="ECO:0000259" key="8">
    <source>
        <dbReference type="Pfam" id="PF06271"/>
    </source>
</evidence>
<evidence type="ECO:0000313" key="10">
    <source>
        <dbReference type="Proteomes" id="UP000467124"/>
    </source>
</evidence>
<comment type="subcellular location">
    <subcellularLocation>
        <location evidence="1">Cell membrane</location>
        <topology evidence="1">Multi-pass membrane protein</topology>
    </subcellularLocation>
</comment>
<evidence type="ECO:0000256" key="5">
    <source>
        <dbReference type="ARBA" id="ARBA00023136"/>
    </source>
</evidence>
<dbReference type="InterPro" id="IPR051791">
    <property type="entry name" value="Pra-immunoreactive"/>
</dbReference>
<evidence type="ECO:0000256" key="7">
    <source>
        <dbReference type="SAM" id="Phobius"/>
    </source>
</evidence>
<keyword evidence="5 7" id="KW-0472">Membrane</keyword>
<evidence type="ECO:0000256" key="2">
    <source>
        <dbReference type="ARBA" id="ARBA00022475"/>
    </source>
</evidence>
<reference evidence="9 10" key="1">
    <citation type="journal article" date="2019" name="Nat. Commun.">
        <title>The antimicrobial potential of Streptomyces from insect microbiomes.</title>
        <authorList>
            <person name="Chevrette M.G."/>
            <person name="Carlson C.M."/>
            <person name="Ortega H.E."/>
            <person name="Thomas C."/>
            <person name="Ananiev G.E."/>
            <person name="Barns K.J."/>
            <person name="Book A.J."/>
            <person name="Cagnazzo J."/>
            <person name="Carlos C."/>
            <person name="Flanigan W."/>
            <person name="Grubbs K.J."/>
            <person name="Horn H.A."/>
            <person name="Hoffmann F.M."/>
            <person name="Klassen J.L."/>
            <person name="Knack J.J."/>
            <person name="Lewin G.R."/>
            <person name="McDonald B.R."/>
            <person name="Muller L."/>
            <person name="Melo W.G.P."/>
            <person name="Pinto-Tomas A.A."/>
            <person name="Schmitz A."/>
            <person name="Wendt-Pienkowski E."/>
            <person name="Wildman S."/>
            <person name="Zhao M."/>
            <person name="Zhang F."/>
            <person name="Bugni T.S."/>
            <person name="Andes D.R."/>
            <person name="Pupo M.T."/>
            <person name="Currie C.R."/>
        </authorList>
    </citation>
    <scope>NUCLEOTIDE SEQUENCE [LARGE SCALE GENOMIC DNA]</scope>
    <source>
        <strain evidence="9 10">SID5840</strain>
    </source>
</reference>
<organism evidence="9 10">
    <name type="scientific">Nocardiopsis alba</name>
    <dbReference type="NCBI Taxonomy" id="53437"/>
    <lineage>
        <taxon>Bacteria</taxon>
        <taxon>Bacillati</taxon>
        <taxon>Actinomycetota</taxon>
        <taxon>Actinomycetes</taxon>
        <taxon>Streptosporangiales</taxon>
        <taxon>Nocardiopsidaceae</taxon>
        <taxon>Nocardiopsis</taxon>
    </lineage>
</organism>
<sequence length="178" mass="19102">MNGGRVPEGPSYPAVPRGEPGRPGNAPTPAGFGLRLTARLIDYLLAAFTALLFFMLMAGLVAVLTGNPDGTDGEVNVWIFLFFFGWGVLLFFYDWLYLVTWGRTLGKMIVGIKVIDAGGGDRLGQKQAVVRSSLFCLPQTLPCLGNIVSLGLAMGMLSDDRARAVHDRAAGTLVVKTR</sequence>
<dbReference type="Pfam" id="PF06271">
    <property type="entry name" value="RDD"/>
    <property type="match status" value="1"/>
</dbReference>
<accession>A0A7K2IUQ2</accession>
<name>A0A7K2IUQ2_9ACTN</name>
<keyword evidence="4 7" id="KW-1133">Transmembrane helix</keyword>
<dbReference type="Proteomes" id="UP000467124">
    <property type="component" value="Unassembled WGS sequence"/>
</dbReference>
<dbReference type="AlphaFoldDB" id="A0A7K2IUQ2"/>